<comment type="catalytic activity">
    <reaction evidence="1">
        <text>2-phosphoglycolate + H2O = glycolate + phosphate</text>
        <dbReference type="Rhea" id="RHEA:14369"/>
        <dbReference type="ChEBI" id="CHEBI:15377"/>
        <dbReference type="ChEBI" id="CHEBI:29805"/>
        <dbReference type="ChEBI" id="CHEBI:43474"/>
        <dbReference type="ChEBI" id="CHEBI:58033"/>
        <dbReference type="EC" id="3.1.3.18"/>
    </reaction>
</comment>
<comment type="pathway">
    <text evidence="2">Organic acid metabolism; glycolate biosynthesis; glycolate from 2-phosphoglycolate: step 1/1.</text>
</comment>
<dbReference type="PANTHER" id="PTHR43434">
    <property type="entry name" value="PHOSPHOGLYCOLATE PHOSPHATASE"/>
    <property type="match status" value="1"/>
</dbReference>
<protein>
    <recommendedName>
        <fullName evidence="4">phosphoglycolate phosphatase</fullName>
        <ecNumber evidence="4">3.1.3.18</ecNumber>
    </recommendedName>
</protein>
<name>A0ABT1XBF9_9PROT</name>
<dbReference type="PANTHER" id="PTHR43434:SF1">
    <property type="entry name" value="PHOSPHOGLYCOLATE PHOSPHATASE"/>
    <property type="match status" value="1"/>
</dbReference>
<dbReference type="SUPFAM" id="SSF56784">
    <property type="entry name" value="HAD-like"/>
    <property type="match status" value="1"/>
</dbReference>
<dbReference type="Proteomes" id="UP001524642">
    <property type="component" value="Unassembled WGS sequence"/>
</dbReference>
<evidence type="ECO:0000256" key="3">
    <source>
        <dbReference type="ARBA" id="ARBA00006171"/>
    </source>
</evidence>
<evidence type="ECO:0000313" key="6">
    <source>
        <dbReference type="Proteomes" id="UP001524642"/>
    </source>
</evidence>
<comment type="caution">
    <text evidence="5">The sequence shown here is derived from an EMBL/GenBank/DDBJ whole genome shotgun (WGS) entry which is preliminary data.</text>
</comment>
<comment type="similarity">
    <text evidence="3">Belongs to the HAD-like hydrolase superfamily. CbbY/CbbZ/Gph/YieH family.</text>
</comment>
<dbReference type="SFLD" id="SFLDG01129">
    <property type="entry name" value="C1.5:_HAD__Beta-PGM__Phosphata"/>
    <property type="match status" value="1"/>
</dbReference>
<dbReference type="GO" id="GO:0016787">
    <property type="term" value="F:hydrolase activity"/>
    <property type="evidence" value="ECO:0007669"/>
    <property type="project" value="UniProtKB-KW"/>
</dbReference>
<dbReference type="InterPro" id="IPR041492">
    <property type="entry name" value="HAD_2"/>
</dbReference>
<proteinExistence type="inferred from homology"/>
<dbReference type="EMBL" id="JANJOU010000035">
    <property type="protein sequence ID" value="MCR0985468.1"/>
    <property type="molecule type" value="Genomic_DNA"/>
</dbReference>
<dbReference type="Pfam" id="PF13419">
    <property type="entry name" value="HAD_2"/>
    <property type="match status" value="1"/>
</dbReference>
<dbReference type="InterPro" id="IPR036412">
    <property type="entry name" value="HAD-like_sf"/>
</dbReference>
<sequence length="225" mass="23870">MSGPTLLRPAAIVWDWDNTLADGWPAIRAGLNAAFRDAGLPEWTLEEVKGRVRKSLRDSFPAIFGDRWEHARDVFYAAVRATHLEVLRPMPGVELALRRAARFAPMAVLSNKGGSLLRAEADHLGWTPLFRALVGAGDCAADKPDPMPMRVACAACGVSPGAAVWYVGDNALDMDAARRAGCVPVLLGDAAHDGGPAQASPALHFITPAQMTDALSALDKLPTAG</sequence>
<evidence type="ECO:0000313" key="5">
    <source>
        <dbReference type="EMBL" id="MCR0985468.1"/>
    </source>
</evidence>
<reference evidence="5 6" key="1">
    <citation type="submission" date="2022-06" db="EMBL/GenBank/DDBJ databases">
        <title>Roseomonas CN29.</title>
        <authorList>
            <person name="Cheng Y."/>
            <person name="He X."/>
        </authorList>
    </citation>
    <scope>NUCLEOTIDE SEQUENCE [LARGE SCALE GENOMIC DNA]</scope>
    <source>
        <strain evidence="5 6">CN29</strain>
    </source>
</reference>
<evidence type="ECO:0000256" key="4">
    <source>
        <dbReference type="ARBA" id="ARBA00013078"/>
    </source>
</evidence>
<dbReference type="InterPro" id="IPR050155">
    <property type="entry name" value="HAD-like_hydrolase_sf"/>
</dbReference>
<dbReference type="InterPro" id="IPR023214">
    <property type="entry name" value="HAD_sf"/>
</dbReference>
<dbReference type="RefSeq" id="WP_257719116.1">
    <property type="nucleotide sequence ID" value="NZ_JANJOU010000035.1"/>
</dbReference>
<dbReference type="Gene3D" id="3.40.50.1000">
    <property type="entry name" value="HAD superfamily/HAD-like"/>
    <property type="match status" value="1"/>
</dbReference>
<organism evidence="5 6">
    <name type="scientific">Roseomonas populi</name>
    <dbReference type="NCBI Taxonomy" id="3121582"/>
    <lineage>
        <taxon>Bacteria</taxon>
        <taxon>Pseudomonadati</taxon>
        <taxon>Pseudomonadota</taxon>
        <taxon>Alphaproteobacteria</taxon>
        <taxon>Acetobacterales</taxon>
        <taxon>Roseomonadaceae</taxon>
        <taxon>Roseomonas</taxon>
    </lineage>
</organism>
<evidence type="ECO:0000256" key="2">
    <source>
        <dbReference type="ARBA" id="ARBA00004818"/>
    </source>
</evidence>
<dbReference type="Gene3D" id="1.10.150.730">
    <property type="match status" value="1"/>
</dbReference>
<evidence type="ECO:0000256" key="1">
    <source>
        <dbReference type="ARBA" id="ARBA00000830"/>
    </source>
</evidence>
<keyword evidence="5" id="KW-0378">Hydrolase</keyword>
<dbReference type="EC" id="3.1.3.18" evidence="4"/>
<accession>A0ABT1XBF9</accession>
<dbReference type="SFLD" id="SFLDS00003">
    <property type="entry name" value="Haloacid_Dehalogenase"/>
    <property type="match status" value="1"/>
</dbReference>
<keyword evidence="6" id="KW-1185">Reference proteome</keyword>
<gene>
    <name evidence="5" type="ORF">NRP21_25785</name>
</gene>